<evidence type="ECO:0000313" key="3">
    <source>
        <dbReference type="WBParaSite" id="OFLC_0000261301-mRNA-1"/>
    </source>
</evidence>
<proteinExistence type="predicted"/>
<evidence type="ECO:0000313" key="1">
    <source>
        <dbReference type="EMBL" id="VDO33609.1"/>
    </source>
</evidence>
<organism evidence="3">
    <name type="scientific">Onchocerca flexuosa</name>
    <dbReference type="NCBI Taxonomy" id="387005"/>
    <lineage>
        <taxon>Eukaryota</taxon>
        <taxon>Metazoa</taxon>
        <taxon>Ecdysozoa</taxon>
        <taxon>Nematoda</taxon>
        <taxon>Chromadorea</taxon>
        <taxon>Rhabditida</taxon>
        <taxon>Spirurina</taxon>
        <taxon>Spiruromorpha</taxon>
        <taxon>Filarioidea</taxon>
        <taxon>Onchocercidae</taxon>
        <taxon>Onchocerca</taxon>
    </lineage>
</organism>
<dbReference type="STRING" id="387005.A0A183H554"/>
<reference evidence="1 2" key="2">
    <citation type="submission" date="2018-11" db="EMBL/GenBank/DDBJ databases">
        <authorList>
            <consortium name="Pathogen Informatics"/>
        </authorList>
    </citation>
    <scope>NUCLEOTIDE SEQUENCE [LARGE SCALE GENOMIC DNA]</scope>
</reference>
<name>A0A183H554_9BILA</name>
<dbReference type="Proteomes" id="UP000267606">
    <property type="component" value="Unassembled WGS sequence"/>
</dbReference>
<accession>A0A183H554</accession>
<gene>
    <name evidence="1" type="ORF">OFLC_LOCUS2614</name>
</gene>
<dbReference type="WBParaSite" id="OFLC_0000261301-mRNA-1">
    <property type="protein sequence ID" value="OFLC_0000261301-mRNA-1"/>
    <property type="gene ID" value="OFLC_0000261301"/>
</dbReference>
<keyword evidence="2" id="KW-1185">Reference proteome</keyword>
<dbReference type="AlphaFoldDB" id="A0A183H554"/>
<evidence type="ECO:0000313" key="2">
    <source>
        <dbReference type="Proteomes" id="UP000267606"/>
    </source>
</evidence>
<protein>
    <submittedName>
        <fullName evidence="1 3">Uncharacterized protein</fullName>
    </submittedName>
</protein>
<sequence length="127" mass="14362">MASELSKSATFHNFCDETNVLSPLPSQAPTPNTFASWIQFFLLRKRHSTIGRQIVLRPSVSLYQVCPSRAVVDETKALGSDGESIEVSPCSSDQCANQSDRHVINVKMRQKPTRRWNEWRTARGIEQ</sequence>
<dbReference type="EMBL" id="UZAJ01001536">
    <property type="protein sequence ID" value="VDO33609.1"/>
    <property type="molecule type" value="Genomic_DNA"/>
</dbReference>
<reference evidence="3" key="1">
    <citation type="submission" date="2016-06" db="UniProtKB">
        <authorList>
            <consortium name="WormBaseParasite"/>
        </authorList>
    </citation>
    <scope>IDENTIFICATION</scope>
</reference>